<dbReference type="Proteomes" id="UP000199527">
    <property type="component" value="Unassembled WGS sequence"/>
</dbReference>
<accession>A0A1G8NY21</accession>
<evidence type="ECO:0000259" key="2">
    <source>
        <dbReference type="Pfam" id="PF01206"/>
    </source>
</evidence>
<dbReference type="PANTHER" id="PTHR33279:SF19">
    <property type="entry name" value="SSL1707 PROTEIN"/>
    <property type="match status" value="1"/>
</dbReference>
<evidence type="ECO:0000256" key="1">
    <source>
        <dbReference type="ARBA" id="ARBA00008984"/>
    </source>
</evidence>
<keyword evidence="4" id="KW-1185">Reference proteome</keyword>
<dbReference type="InterPro" id="IPR001455">
    <property type="entry name" value="TusA-like"/>
</dbReference>
<dbReference type="RefSeq" id="WP_090363485.1">
    <property type="nucleotide sequence ID" value="NZ_FNEM01000003.1"/>
</dbReference>
<dbReference type="Pfam" id="PF01206">
    <property type="entry name" value="TusA"/>
    <property type="match status" value="1"/>
</dbReference>
<dbReference type="GO" id="GO:0016740">
    <property type="term" value="F:transferase activity"/>
    <property type="evidence" value="ECO:0007669"/>
    <property type="project" value="UniProtKB-KW"/>
</dbReference>
<keyword evidence="3" id="KW-0808">Transferase</keyword>
<gene>
    <name evidence="3" type="ORF">SAMN04488540_103271</name>
</gene>
<proteinExistence type="inferred from homology"/>
<dbReference type="EMBL" id="FNEM01000003">
    <property type="protein sequence ID" value="SDI85099.1"/>
    <property type="molecule type" value="Genomic_DNA"/>
</dbReference>
<dbReference type="AlphaFoldDB" id="A0A1G8NY21"/>
<dbReference type="CDD" id="cd00291">
    <property type="entry name" value="SirA_YedF_YeeD"/>
    <property type="match status" value="1"/>
</dbReference>
<comment type="similarity">
    <text evidence="1">Belongs to the sulfur carrier protein TusA family.</text>
</comment>
<sequence>MLPLDLTMHRCPLAFVKAKQALRSLAPGQQLVMMLSDPGAVQDVPKYAQKQGFETTVTRLDGTRVLVQLRAPDR</sequence>
<protein>
    <submittedName>
        <fullName evidence="3">Sulfurtransferase TusA</fullName>
    </submittedName>
</protein>
<dbReference type="SUPFAM" id="SSF64307">
    <property type="entry name" value="SirA-like"/>
    <property type="match status" value="1"/>
</dbReference>
<evidence type="ECO:0000313" key="3">
    <source>
        <dbReference type="EMBL" id="SDI85099.1"/>
    </source>
</evidence>
<evidence type="ECO:0000313" key="4">
    <source>
        <dbReference type="Proteomes" id="UP000199527"/>
    </source>
</evidence>
<organism evidence="3 4">
    <name type="scientific">Ferrimonas sediminum</name>
    <dbReference type="NCBI Taxonomy" id="718193"/>
    <lineage>
        <taxon>Bacteria</taxon>
        <taxon>Pseudomonadati</taxon>
        <taxon>Pseudomonadota</taxon>
        <taxon>Gammaproteobacteria</taxon>
        <taxon>Alteromonadales</taxon>
        <taxon>Ferrimonadaceae</taxon>
        <taxon>Ferrimonas</taxon>
    </lineage>
</organism>
<dbReference type="InterPro" id="IPR036868">
    <property type="entry name" value="TusA-like_sf"/>
</dbReference>
<dbReference type="Gene3D" id="3.30.110.40">
    <property type="entry name" value="TusA-like domain"/>
    <property type="match status" value="1"/>
</dbReference>
<name>A0A1G8NY21_9GAMM</name>
<dbReference type="OrthoDB" id="9797352at2"/>
<reference evidence="4" key="1">
    <citation type="submission" date="2016-10" db="EMBL/GenBank/DDBJ databases">
        <authorList>
            <person name="Varghese N."/>
            <person name="Submissions S."/>
        </authorList>
    </citation>
    <scope>NUCLEOTIDE SEQUENCE [LARGE SCALE GENOMIC DNA]</scope>
    <source>
        <strain evidence="4">DSM 23317</strain>
    </source>
</reference>
<dbReference type="PANTHER" id="PTHR33279">
    <property type="entry name" value="SULFUR CARRIER PROTEIN YEDF-RELATED"/>
    <property type="match status" value="1"/>
</dbReference>
<feature type="domain" description="UPF0033" evidence="2">
    <location>
        <begin position="4"/>
        <end position="59"/>
    </location>
</feature>